<proteinExistence type="predicted"/>
<dbReference type="Proteomes" id="UP000077002">
    <property type="component" value="Unassembled WGS sequence"/>
</dbReference>
<dbReference type="GeneID" id="34604269"/>
<evidence type="ECO:0000313" key="2">
    <source>
        <dbReference type="EMBL" id="OAG36656.1"/>
    </source>
</evidence>
<dbReference type="RefSeq" id="XP_022508608.1">
    <property type="nucleotide sequence ID" value="XM_022659069.1"/>
</dbReference>
<name>A0A177EYI4_9EURO</name>
<dbReference type="AlphaFoldDB" id="A0A177EYI4"/>
<comment type="caution">
    <text evidence="2">The sequence shown here is derived from an EMBL/GenBank/DDBJ whole genome shotgun (WGS) entry which is preliminary data.</text>
</comment>
<organism evidence="2 3">
    <name type="scientific">Fonsecaea monophora</name>
    <dbReference type="NCBI Taxonomy" id="254056"/>
    <lineage>
        <taxon>Eukaryota</taxon>
        <taxon>Fungi</taxon>
        <taxon>Dikarya</taxon>
        <taxon>Ascomycota</taxon>
        <taxon>Pezizomycotina</taxon>
        <taxon>Eurotiomycetes</taxon>
        <taxon>Chaetothyriomycetidae</taxon>
        <taxon>Chaetothyriales</taxon>
        <taxon>Herpotrichiellaceae</taxon>
        <taxon>Fonsecaea</taxon>
    </lineage>
</organism>
<protein>
    <submittedName>
        <fullName evidence="2">Uncharacterized protein</fullName>
    </submittedName>
</protein>
<dbReference type="EMBL" id="LVKK01000086">
    <property type="protein sequence ID" value="OAG36656.1"/>
    <property type="molecule type" value="Genomic_DNA"/>
</dbReference>
<keyword evidence="3" id="KW-1185">Reference proteome</keyword>
<evidence type="ECO:0000313" key="3">
    <source>
        <dbReference type="Proteomes" id="UP000077002"/>
    </source>
</evidence>
<sequence length="267" mass="29900">MRDPLSGRNNVTPQLRPPAALRDRHKRPQIPCVHALCHVPLIPATTSRVEAFDQTSTHYPSQPVWPAYCSSACRAQNTFTHSLPHAAINTGISPRLQTNSAAFSNLSTFSTKLCVFAHTWWPAEQPIIQSIRRSITRSEDARYVLYSHDDSISSRRLHLYIKSATSARQLPPDLADQVLDIGDQVSGISSPSAASFDQFQCAQNIERLNSSLRRLPLRSILTAASIPFARSHRTRNLAAIHDYYSPSKLPQEQAREIDDHTWESNQG</sequence>
<feature type="region of interest" description="Disordered" evidence="1">
    <location>
        <begin position="1"/>
        <end position="23"/>
    </location>
</feature>
<accession>A0A177EYI4</accession>
<gene>
    <name evidence="2" type="ORF">AYO21_09131</name>
</gene>
<reference evidence="2 3" key="1">
    <citation type="submission" date="2016-03" db="EMBL/GenBank/DDBJ databases">
        <title>Draft genome sequence of the Fonsecaea monophora CBS 269.37.</title>
        <authorList>
            <person name="Bombassaro A."/>
            <person name="Vinicius W.A."/>
            <person name="De Hoog S."/>
            <person name="Sun J."/>
            <person name="Souza E.M."/>
            <person name="Raittz R.T."/>
            <person name="Costa F."/>
            <person name="Leao A.C."/>
            <person name="Tadra-Sfeir M.Z."/>
            <person name="Baura V."/>
            <person name="Balsanelli E."/>
            <person name="Pedrosa F.O."/>
            <person name="Moreno L.F."/>
            <person name="Steffens M.B."/>
            <person name="Xi L."/>
            <person name="Bocca A.L."/>
            <person name="Felipe M.S."/>
            <person name="Teixeira M."/>
            <person name="Telles Filho F.Q."/>
            <person name="Azevedo C.M."/>
            <person name="Gomes R."/>
            <person name="Vicente V.A."/>
        </authorList>
    </citation>
    <scope>NUCLEOTIDE SEQUENCE [LARGE SCALE GENOMIC DNA]</scope>
    <source>
        <strain evidence="2 3">CBS 269.37</strain>
    </source>
</reference>
<evidence type="ECO:0000256" key="1">
    <source>
        <dbReference type="SAM" id="MobiDB-lite"/>
    </source>
</evidence>